<comment type="caution">
    <text evidence="1">The sequence shown here is derived from an EMBL/GenBank/DDBJ whole genome shotgun (WGS) entry which is preliminary data.</text>
</comment>
<protein>
    <submittedName>
        <fullName evidence="1">Uncharacterized protein</fullName>
    </submittedName>
</protein>
<gene>
    <name evidence="1" type="ORF">BKG62_00825</name>
</gene>
<reference evidence="1 2" key="1">
    <citation type="submission" date="2016-10" db="EMBL/GenBank/DDBJ databases">
        <title>Evaluation of Human, Animal and Environmental Mycobacterium chelonae Isolates by Core Genome Phylogenomic Analysis, Targeted Gene Comparison, and Anti-microbial Susceptibility Patterns: A Tale of Mistaken Identities.</title>
        <authorList>
            <person name="Fogelson S.B."/>
            <person name="Camus A.C."/>
            <person name="Lorenz W."/>
            <person name="Vasireddy R."/>
            <person name="Vasireddy S."/>
            <person name="Smith T."/>
            <person name="Brown-Elliott B.A."/>
            <person name="Wallace R.J.Jr."/>
            <person name="Hasan N.A."/>
            <person name="Reischl U."/>
            <person name="Sanchez S."/>
        </authorList>
    </citation>
    <scope>NUCLEOTIDE SEQUENCE [LARGE SCALE GENOMIC DNA]</scope>
    <source>
        <strain evidence="1 2">42895</strain>
    </source>
</reference>
<dbReference type="EMBL" id="MLHW01000001">
    <property type="protein sequence ID" value="OHT54787.1"/>
    <property type="molecule type" value="Genomic_DNA"/>
</dbReference>
<dbReference type="RefSeq" id="WP_052529793.1">
    <property type="nucleotide sequence ID" value="NZ_JAPDRD010000001.1"/>
</dbReference>
<evidence type="ECO:0000313" key="1">
    <source>
        <dbReference type="EMBL" id="OHT54787.1"/>
    </source>
</evidence>
<accession>A0AB73LZD7</accession>
<dbReference type="AlphaFoldDB" id="A0AB73LZD7"/>
<proteinExistence type="predicted"/>
<dbReference type="Proteomes" id="UP000180113">
    <property type="component" value="Unassembled WGS sequence"/>
</dbReference>
<sequence length="126" mass="13678">MNSCTRGFTWCTGGSPDCRGDHQGITYVLPTLGDGTPFNLEDGQEPLSIGAGVHFNEREGDGAPRVIVHIQGGPRDLDTQIDMRLSEAHDLDELLLRANEHAAAILLASVPKYYREVVLPDIKAVP</sequence>
<organism evidence="1 2">
    <name type="scientific">Mycobacteroides chelonae</name>
    <name type="common">Mycobacterium chelonae</name>
    <dbReference type="NCBI Taxonomy" id="1774"/>
    <lineage>
        <taxon>Bacteria</taxon>
        <taxon>Bacillati</taxon>
        <taxon>Actinomycetota</taxon>
        <taxon>Actinomycetes</taxon>
        <taxon>Mycobacteriales</taxon>
        <taxon>Mycobacteriaceae</taxon>
        <taxon>Mycobacteroides</taxon>
    </lineage>
</organism>
<evidence type="ECO:0000313" key="2">
    <source>
        <dbReference type="Proteomes" id="UP000180113"/>
    </source>
</evidence>
<name>A0AB73LZD7_MYCCH</name>